<protein>
    <submittedName>
        <fullName evidence="2">Uncharacterized protein</fullName>
    </submittedName>
</protein>
<dbReference type="RefSeq" id="WP_126824709.1">
    <property type="nucleotide sequence ID" value="NZ_PIQG01000001.1"/>
</dbReference>
<proteinExistence type="predicted"/>
<evidence type="ECO:0000256" key="1">
    <source>
        <dbReference type="SAM" id="MobiDB-lite"/>
    </source>
</evidence>
<dbReference type="EMBL" id="PIQG01000001">
    <property type="protein sequence ID" value="RUO79202.1"/>
    <property type="molecule type" value="Genomic_DNA"/>
</dbReference>
<gene>
    <name evidence="2" type="ORF">CWI83_01430</name>
</gene>
<feature type="region of interest" description="Disordered" evidence="1">
    <location>
        <begin position="1"/>
        <end position="30"/>
    </location>
</feature>
<dbReference type="OrthoDB" id="6080551at2"/>
<accession>A0A432ZMW5</accession>
<sequence length="74" mass="8383">MAEQDKPEQEQTTEARERQFQVSTNRGRARHKLRYVESSVATGDAGECRLCRPSLSSEPDDSEQCDSEPHDDNS</sequence>
<name>A0A432ZMW5_9GAMM</name>
<evidence type="ECO:0000313" key="2">
    <source>
        <dbReference type="EMBL" id="RUO79202.1"/>
    </source>
</evidence>
<dbReference type="AlphaFoldDB" id="A0A432ZMW5"/>
<dbReference type="Proteomes" id="UP000288279">
    <property type="component" value="Unassembled WGS sequence"/>
</dbReference>
<feature type="region of interest" description="Disordered" evidence="1">
    <location>
        <begin position="50"/>
        <end position="74"/>
    </location>
</feature>
<feature type="compositionally biased region" description="Basic and acidic residues" evidence="1">
    <location>
        <begin position="1"/>
        <end position="19"/>
    </location>
</feature>
<reference evidence="2 3" key="1">
    <citation type="journal article" date="2011" name="Front. Microbiol.">
        <title>Genomic signatures of strain selection and enhancement in Bacillus atrophaeus var. globigii, a historical biowarfare simulant.</title>
        <authorList>
            <person name="Gibbons H.S."/>
            <person name="Broomall S.M."/>
            <person name="McNew L.A."/>
            <person name="Daligault H."/>
            <person name="Chapman C."/>
            <person name="Bruce D."/>
            <person name="Karavis M."/>
            <person name="Krepps M."/>
            <person name="McGregor P.A."/>
            <person name="Hong C."/>
            <person name="Park K.H."/>
            <person name="Akmal A."/>
            <person name="Feldman A."/>
            <person name="Lin J.S."/>
            <person name="Chang W.E."/>
            <person name="Higgs B.W."/>
            <person name="Demirev P."/>
            <person name="Lindquist J."/>
            <person name="Liem A."/>
            <person name="Fochler E."/>
            <person name="Read T.D."/>
            <person name="Tapia R."/>
            <person name="Johnson S."/>
            <person name="Bishop-Lilly K.A."/>
            <person name="Detter C."/>
            <person name="Han C."/>
            <person name="Sozhamannan S."/>
            <person name="Rosenzweig C.N."/>
            <person name="Skowronski E.W."/>
        </authorList>
    </citation>
    <scope>NUCLEOTIDE SEQUENCE [LARGE SCALE GENOMIC DNA]</scope>
    <source>
        <strain evidence="2 3">PIT1</strain>
    </source>
</reference>
<comment type="caution">
    <text evidence="2">The sequence shown here is derived from an EMBL/GenBank/DDBJ whole genome shotgun (WGS) entry which is preliminary data.</text>
</comment>
<organism evidence="2 3">
    <name type="scientific">Pseudidiomarina taiwanensis</name>
    <dbReference type="NCBI Taxonomy" id="337250"/>
    <lineage>
        <taxon>Bacteria</taxon>
        <taxon>Pseudomonadati</taxon>
        <taxon>Pseudomonadota</taxon>
        <taxon>Gammaproteobacteria</taxon>
        <taxon>Alteromonadales</taxon>
        <taxon>Idiomarinaceae</taxon>
        <taxon>Pseudidiomarina</taxon>
    </lineage>
</organism>
<evidence type="ECO:0000313" key="3">
    <source>
        <dbReference type="Proteomes" id="UP000288279"/>
    </source>
</evidence>
<keyword evidence="3" id="KW-1185">Reference proteome</keyword>